<keyword evidence="7" id="KW-0472">Membrane</keyword>
<comment type="similarity">
    <text evidence="1 5 6">Belongs to the peptidase S8 family.</text>
</comment>
<feature type="transmembrane region" description="Helical" evidence="7">
    <location>
        <begin position="27"/>
        <end position="47"/>
    </location>
</feature>
<sequence>MAKLHERLLSKFLFYAKWHKNPLHAPFHFGVFFGLSLVLTATLIYAVTNWPNVYASAAAVAAFDKSAVKNEQASQKMESLKIADNYIVVLNRGERGAEVQKSFGLKAKQEYRHAINGFSAYIPKGRLEALKKDKRVSYVEEDVTVYALAQAVPSGVRRIKANQSNVALIDGVDNRVNADVAIIDTGVDFTHPDLNVYQHVSFAVDSTDGMDGHGHGTHVAGTVAALDNNIGVVGVAPGARIWAVKALDNSGAGALSIIIKAVDYVTEHADEIEVANMSLGGQGSSGSLRQAIATSVGKGVVYVVAAGNSFFEVYGGDSQLGTSDDFFPAAYPEVMTVSAIVDTDGQSGGAGVSTSYGEDDTLAKYSNWSNVVDVSNPVVSPGASIDIAAPGTIIYSTYKNGAYATMSGTSMASPHVAGAVALYISENGRASDATGVYRIRQSIIDLAEPQSAWGVNKTTPLSNDQKPEGLIDAGNLTTGGSNLRPTISISRPVSQAVFNEGQMIAFLGNAADAEDGDLTAKIEWTSSIDGVLGKGGSFSRNLSSGDHVISAKVSDSLGYSAIATVRISVVSSINSVPSVSILSPLNGAVLTTGTLVGFTGSAIDQEDGDISSRISWTFNGSVLGTGSDVNVTFGKGVFRILASVTDSGLKTATTSVEISVVDNPENTAPSVSIITPAETSSVIKGTEVRFSASASDNEEGNITNRIKWASSIDGNFGTGGDLLYSLFSSGVHTIYANITDSNGLTSSDAVSLTVEEKQADTVPPLVSVTYPSANSVVSGVVTMSASASDNDGIDRVQFMVDGADIGVSDSVAPYTIAWNTDDYTSGSHVISAVAYDTTGNKTISSLVSVVVDRVPTVTITSPTENTFLPGQAVTFRASAMDKEDGDLSIKIKWSSNLDGILGLGSSLSKSLSVGTHIITAEVFDSRGQTASASLIVTVANKLGLSASTDKSIYNNKDTVKITALVSSNSVPVSGAFVSATVVSPTGRQTAYLSGTSDSFGKVVLTYQINTKSGGAGSYGVNLTASKTGFANGTLSITFKGNK</sequence>
<dbReference type="InterPro" id="IPR023827">
    <property type="entry name" value="Peptidase_S8_Asp-AS"/>
</dbReference>
<dbReference type="InterPro" id="IPR010259">
    <property type="entry name" value="S8pro/Inhibitor_I9"/>
</dbReference>
<dbReference type="Gene3D" id="2.60.40.10">
    <property type="entry name" value="Immunoglobulins"/>
    <property type="match status" value="4"/>
</dbReference>
<dbReference type="PANTHER" id="PTHR43806:SF11">
    <property type="entry name" value="CEREVISIN-RELATED"/>
    <property type="match status" value="1"/>
</dbReference>
<feature type="active site" description="Charge relay system" evidence="5">
    <location>
        <position position="184"/>
    </location>
</feature>
<keyword evidence="2 5" id="KW-0645">Protease</keyword>
<dbReference type="PANTHER" id="PTHR43806">
    <property type="entry name" value="PEPTIDASE S8"/>
    <property type="match status" value="1"/>
</dbReference>
<dbReference type="Pfam" id="PF05922">
    <property type="entry name" value="Inhibitor_I9"/>
    <property type="match status" value="1"/>
</dbReference>
<dbReference type="STRING" id="1802306.A3C72_02670"/>
<dbReference type="Pfam" id="PF00082">
    <property type="entry name" value="Peptidase_S8"/>
    <property type="match status" value="1"/>
</dbReference>
<dbReference type="InterPro" id="IPR000209">
    <property type="entry name" value="Peptidase_S8/S53_dom"/>
</dbReference>
<evidence type="ECO:0000256" key="1">
    <source>
        <dbReference type="ARBA" id="ARBA00011073"/>
    </source>
</evidence>
<feature type="domain" description="Peptidase S8/S53" evidence="8">
    <location>
        <begin position="180"/>
        <end position="447"/>
    </location>
</feature>
<dbReference type="SUPFAM" id="SSF52743">
    <property type="entry name" value="Subtilisin-like"/>
    <property type="match status" value="1"/>
</dbReference>
<dbReference type="InterPro" id="IPR013783">
    <property type="entry name" value="Ig-like_fold"/>
</dbReference>
<dbReference type="Gene3D" id="3.30.70.80">
    <property type="entry name" value="Peptidase S8 propeptide/proteinase inhibitor I9"/>
    <property type="match status" value="1"/>
</dbReference>
<dbReference type="InterPro" id="IPR050131">
    <property type="entry name" value="Peptidase_S8_subtilisin-like"/>
</dbReference>
<dbReference type="PROSITE" id="PS00138">
    <property type="entry name" value="SUBTILASE_SER"/>
    <property type="match status" value="1"/>
</dbReference>
<dbReference type="PROSITE" id="PS51892">
    <property type="entry name" value="SUBTILASE"/>
    <property type="match status" value="1"/>
</dbReference>
<dbReference type="AlphaFoldDB" id="A0A1G2MGF8"/>
<evidence type="ECO:0000256" key="6">
    <source>
        <dbReference type="RuleBase" id="RU003355"/>
    </source>
</evidence>
<dbReference type="InterPro" id="IPR023828">
    <property type="entry name" value="Peptidase_S8_Ser-AS"/>
</dbReference>
<evidence type="ECO:0000256" key="4">
    <source>
        <dbReference type="ARBA" id="ARBA00022825"/>
    </source>
</evidence>
<proteinExistence type="inferred from homology"/>
<dbReference type="Proteomes" id="UP000177130">
    <property type="component" value="Unassembled WGS sequence"/>
</dbReference>
<evidence type="ECO:0000256" key="5">
    <source>
        <dbReference type="PROSITE-ProRule" id="PRU01240"/>
    </source>
</evidence>
<dbReference type="Gene3D" id="3.40.50.200">
    <property type="entry name" value="Peptidase S8/S53 domain"/>
    <property type="match status" value="1"/>
</dbReference>
<feature type="active site" description="Charge relay system" evidence="5">
    <location>
        <position position="410"/>
    </location>
</feature>
<reference evidence="10 11" key="1">
    <citation type="journal article" date="2016" name="Nat. Commun.">
        <title>Thousands of microbial genomes shed light on interconnected biogeochemical processes in an aquifer system.</title>
        <authorList>
            <person name="Anantharaman K."/>
            <person name="Brown C.T."/>
            <person name="Hug L.A."/>
            <person name="Sharon I."/>
            <person name="Castelle C.J."/>
            <person name="Probst A.J."/>
            <person name="Thomas B.C."/>
            <person name="Singh A."/>
            <person name="Wilkins M.J."/>
            <person name="Karaoz U."/>
            <person name="Brodie E.L."/>
            <person name="Williams K.H."/>
            <person name="Hubbard S.S."/>
            <person name="Banfield J.F."/>
        </authorList>
    </citation>
    <scope>NUCLEOTIDE SEQUENCE [LARGE SCALE GENOMIC DNA]</scope>
</reference>
<dbReference type="PROSITE" id="PS00136">
    <property type="entry name" value="SUBTILASE_ASP"/>
    <property type="match status" value="1"/>
</dbReference>
<evidence type="ECO:0000256" key="2">
    <source>
        <dbReference type="ARBA" id="ARBA00022670"/>
    </source>
</evidence>
<keyword evidence="7" id="KW-1133">Transmembrane helix</keyword>
<organism evidence="10 11">
    <name type="scientific">Candidatus Taylorbacteria bacterium RIFCSPHIGHO2_02_FULL_43_32b</name>
    <dbReference type="NCBI Taxonomy" id="1802306"/>
    <lineage>
        <taxon>Bacteria</taxon>
        <taxon>Candidatus Tayloriibacteriota</taxon>
    </lineage>
</organism>
<protein>
    <recommendedName>
        <fullName evidence="12">Peptidase S8/S53 domain-containing protein</fullName>
    </recommendedName>
</protein>
<name>A0A1G2MGF8_9BACT</name>
<evidence type="ECO:0000256" key="7">
    <source>
        <dbReference type="SAM" id="Phobius"/>
    </source>
</evidence>
<evidence type="ECO:0000313" key="10">
    <source>
        <dbReference type="EMBL" id="OHA22794.1"/>
    </source>
</evidence>
<dbReference type="GO" id="GO:0006508">
    <property type="term" value="P:proteolysis"/>
    <property type="evidence" value="ECO:0007669"/>
    <property type="project" value="UniProtKB-KW"/>
</dbReference>
<dbReference type="InterPro" id="IPR036852">
    <property type="entry name" value="Peptidase_S8/S53_dom_sf"/>
</dbReference>
<dbReference type="InterPro" id="IPR022398">
    <property type="entry name" value="Peptidase_S8_His-AS"/>
</dbReference>
<evidence type="ECO:0000259" key="9">
    <source>
        <dbReference type="Pfam" id="PF05922"/>
    </source>
</evidence>
<dbReference type="InterPro" id="IPR015500">
    <property type="entry name" value="Peptidase_S8_subtilisin-rel"/>
</dbReference>
<dbReference type="InterPro" id="IPR037045">
    <property type="entry name" value="S8pro/Inhibitor_I9_sf"/>
</dbReference>
<feature type="domain" description="Inhibitor I9" evidence="9">
    <location>
        <begin position="104"/>
        <end position="146"/>
    </location>
</feature>
<dbReference type="PRINTS" id="PR00723">
    <property type="entry name" value="SUBTILISIN"/>
</dbReference>
<keyword evidence="3 5" id="KW-0378">Hydrolase</keyword>
<dbReference type="SUPFAM" id="SSF54897">
    <property type="entry name" value="Protease propeptides/inhibitors"/>
    <property type="match status" value="1"/>
</dbReference>
<dbReference type="Pfam" id="PF17957">
    <property type="entry name" value="Big_7"/>
    <property type="match status" value="1"/>
</dbReference>
<evidence type="ECO:0000259" key="8">
    <source>
        <dbReference type="Pfam" id="PF00082"/>
    </source>
</evidence>
<gene>
    <name evidence="10" type="ORF">A3C72_02670</name>
</gene>
<comment type="caution">
    <text evidence="10">The sequence shown here is derived from an EMBL/GenBank/DDBJ whole genome shotgun (WGS) entry which is preliminary data.</text>
</comment>
<dbReference type="GO" id="GO:0004252">
    <property type="term" value="F:serine-type endopeptidase activity"/>
    <property type="evidence" value="ECO:0007669"/>
    <property type="project" value="UniProtKB-UniRule"/>
</dbReference>
<dbReference type="GO" id="GO:0005615">
    <property type="term" value="C:extracellular space"/>
    <property type="evidence" value="ECO:0007669"/>
    <property type="project" value="TreeGrafter"/>
</dbReference>
<keyword evidence="7" id="KW-0812">Transmembrane</keyword>
<evidence type="ECO:0008006" key="12">
    <source>
        <dbReference type="Google" id="ProtNLM"/>
    </source>
</evidence>
<dbReference type="PROSITE" id="PS00137">
    <property type="entry name" value="SUBTILASE_HIS"/>
    <property type="match status" value="1"/>
</dbReference>
<evidence type="ECO:0000313" key="11">
    <source>
        <dbReference type="Proteomes" id="UP000177130"/>
    </source>
</evidence>
<dbReference type="EMBL" id="MHRK01000047">
    <property type="protein sequence ID" value="OHA22794.1"/>
    <property type="molecule type" value="Genomic_DNA"/>
</dbReference>
<accession>A0A1G2MGF8</accession>
<feature type="active site" description="Charge relay system" evidence="5">
    <location>
        <position position="215"/>
    </location>
</feature>
<keyword evidence="4 5" id="KW-0720">Serine protease</keyword>
<evidence type="ECO:0000256" key="3">
    <source>
        <dbReference type="ARBA" id="ARBA00022801"/>
    </source>
</evidence>